<dbReference type="GO" id="GO:0003700">
    <property type="term" value="F:DNA-binding transcription factor activity"/>
    <property type="evidence" value="ECO:0007669"/>
    <property type="project" value="InterPro"/>
</dbReference>
<dbReference type="PROSITE" id="PS00036">
    <property type="entry name" value="BZIP_BASIC"/>
    <property type="match status" value="1"/>
</dbReference>
<dbReference type="Gene3D" id="1.20.5.170">
    <property type="match status" value="1"/>
</dbReference>
<dbReference type="InterPro" id="IPR046347">
    <property type="entry name" value="bZIP_sf"/>
</dbReference>
<evidence type="ECO:0000259" key="2">
    <source>
        <dbReference type="PROSITE" id="PS00036"/>
    </source>
</evidence>
<evidence type="ECO:0000313" key="3">
    <source>
        <dbReference type="EMBL" id="KAK0385181.1"/>
    </source>
</evidence>
<organism evidence="3 4">
    <name type="scientific">Sarocladium strictum</name>
    <name type="common">Black bundle disease fungus</name>
    <name type="synonym">Acremonium strictum</name>
    <dbReference type="NCBI Taxonomy" id="5046"/>
    <lineage>
        <taxon>Eukaryota</taxon>
        <taxon>Fungi</taxon>
        <taxon>Dikarya</taxon>
        <taxon>Ascomycota</taxon>
        <taxon>Pezizomycotina</taxon>
        <taxon>Sordariomycetes</taxon>
        <taxon>Hypocreomycetidae</taxon>
        <taxon>Hypocreales</taxon>
        <taxon>Sarocladiaceae</taxon>
        <taxon>Sarocladium</taxon>
    </lineage>
</organism>
<reference evidence="3" key="1">
    <citation type="submission" date="2022-10" db="EMBL/GenBank/DDBJ databases">
        <title>Determination and structural analysis of whole genome sequence of Sarocladium strictum F4-1.</title>
        <authorList>
            <person name="Hu L."/>
            <person name="Jiang Y."/>
        </authorList>
    </citation>
    <scope>NUCLEOTIDE SEQUENCE</scope>
    <source>
        <strain evidence="3">F4-1</strain>
    </source>
</reference>
<keyword evidence="4" id="KW-1185">Reference proteome</keyword>
<protein>
    <recommendedName>
        <fullName evidence="2">BZIP domain-containing protein</fullName>
    </recommendedName>
</protein>
<feature type="region of interest" description="Disordered" evidence="1">
    <location>
        <begin position="239"/>
        <end position="258"/>
    </location>
</feature>
<dbReference type="InterPro" id="IPR052635">
    <property type="entry name" value="Sec_Metab_Biosynth_Reg"/>
</dbReference>
<feature type="compositionally biased region" description="Basic and acidic residues" evidence="1">
    <location>
        <begin position="43"/>
        <end position="53"/>
    </location>
</feature>
<dbReference type="CDD" id="cd14688">
    <property type="entry name" value="bZIP_YAP"/>
    <property type="match status" value="1"/>
</dbReference>
<feature type="domain" description="BZIP" evidence="2">
    <location>
        <begin position="24"/>
        <end position="39"/>
    </location>
</feature>
<feature type="region of interest" description="Disordered" evidence="1">
    <location>
        <begin position="27"/>
        <end position="97"/>
    </location>
</feature>
<dbReference type="SUPFAM" id="SSF57959">
    <property type="entry name" value="Leucine zipper domain"/>
    <property type="match status" value="1"/>
</dbReference>
<dbReference type="EMBL" id="JAPDFR010000007">
    <property type="protein sequence ID" value="KAK0385181.1"/>
    <property type="molecule type" value="Genomic_DNA"/>
</dbReference>
<evidence type="ECO:0000256" key="1">
    <source>
        <dbReference type="SAM" id="MobiDB-lite"/>
    </source>
</evidence>
<dbReference type="PANTHER" id="PTHR39607:SF1">
    <property type="entry name" value="B-ZIP TRANSCRIPTION FACTOR (EUROFUNG)"/>
    <property type="match status" value="1"/>
</dbReference>
<dbReference type="InterPro" id="IPR004827">
    <property type="entry name" value="bZIP"/>
</dbReference>
<dbReference type="AlphaFoldDB" id="A0AA39GDS3"/>
<accession>A0AA39GDS3</accession>
<gene>
    <name evidence="3" type="ORF">NLU13_7659</name>
</gene>
<comment type="caution">
    <text evidence="3">The sequence shown here is derived from an EMBL/GenBank/DDBJ whole genome shotgun (WGS) entry which is preliminary data.</text>
</comment>
<dbReference type="PANTHER" id="PTHR39607">
    <property type="entry name" value="XANTHOCILLIN BIOSYNTHESIS CLUSTER TRANSCRIPTION FACTOR XANC-RELATED"/>
    <property type="match status" value="1"/>
</dbReference>
<sequence>MPLVMPSSANPDEDWTKISDLAERRRIQNRIAQRNYRKKLKRRLEDLERRAGSSDEAETEQKPQPSNKSTKRRSPSKSQARSPPAPQQTPAPLKQTQQMQFTPPMDNEDMLFASVSYNERERSFTPPLFNYSTYPAPEEQQILAPYGSTQPFHVMSAAEPYPSYLSTTTMSSSLPSLTHFSDAMKREAYSMDTSMTSYSGYGFAHGVGPHANPYDQSNPHTPPLSHSFDHSADCSEAGYEYPTTPLSMPGSPDMPQHI</sequence>
<evidence type="ECO:0000313" key="4">
    <source>
        <dbReference type="Proteomes" id="UP001175261"/>
    </source>
</evidence>
<proteinExistence type="predicted"/>
<name>A0AA39GDS3_SARSR</name>
<dbReference type="Proteomes" id="UP001175261">
    <property type="component" value="Unassembled WGS sequence"/>
</dbReference>